<gene>
    <name evidence="10" type="ORF">EZE20_22695</name>
</gene>
<dbReference type="Proteomes" id="UP000295706">
    <property type="component" value="Unassembled WGS sequence"/>
</dbReference>
<dbReference type="PANTHER" id="PTHR23504:SF15">
    <property type="entry name" value="MAJOR FACILITATOR SUPERFAMILY (MFS) PROFILE DOMAIN-CONTAINING PROTEIN"/>
    <property type="match status" value="1"/>
</dbReference>
<dbReference type="Gene3D" id="1.20.1250.20">
    <property type="entry name" value="MFS general substrate transporter like domains"/>
    <property type="match status" value="1"/>
</dbReference>
<dbReference type="InterPro" id="IPR020846">
    <property type="entry name" value="MFS_dom"/>
</dbReference>
<feature type="transmembrane region" description="Helical" evidence="8">
    <location>
        <begin position="137"/>
        <end position="159"/>
    </location>
</feature>
<feature type="transmembrane region" description="Helical" evidence="8">
    <location>
        <begin position="216"/>
        <end position="241"/>
    </location>
</feature>
<dbReference type="InterPro" id="IPR001958">
    <property type="entry name" value="Tet-R_TetA/multi-R_MdtG-like"/>
</dbReference>
<evidence type="ECO:0000256" key="7">
    <source>
        <dbReference type="ARBA" id="ARBA00023136"/>
    </source>
</evidence>
<dbReference type="GO" id="GO:0022857">
    <property type="term" value="F:transmembrane transporter activity"/>
    <property type="evidence" value="ECO:0007669"/>
    <property type="project" value="InterPro"/>
</dbReference>
<feature type="transmembrane region" description="Helical" evidence="8">
    <location>
        <begin position="7"/>
        <end position="30"/>
    </location>
</feature>
<feature type="transmembrane region" description="Helical" evidence="8">
    <location>
        <begin position="284"/>
        <end position="302"/>
    </location>
</feature>
<evidence type="ECO:0000259" key="9">
    <source>
        <dbReference type="PROSITE" id="PS50850"/>
    </source>
</evidence>
<evidence type="ECO:0000256" key="3">
    <source>
        <dbReference type="ARBA" id="ARBA00007520"/>
    </source>
</evidence>
<dbReference type="InterPro" id="IPR011701">
    <property type="entry name" value="MFS"/>
</dbReference>
<sequence length="405" mass="43558">MSEKRPAALVFIFITLLLDITGIGIIIPILPKLISELIGGSLSDASRYGGWLLFTYAFVQFLCAPIIGGLSDQFGRRPVLLASLFGFGLDYLFLAYAPTIGWLFVGRIIAGIMGASFTTGAAYIADVSTPEKRAQNFGLLGAAFGLGFIIGPVLGGLLGQYGSRVPFLAAAALSLLNWLYGYFVLPESLKPENRRPFNWKRANPAGSLRHLRKFPVISGLIASLVLVYIASHAVQGVWSYYTMEKFSWNEAQVGYSLGAVGVLSALVQGGLIRLIIPKLGQEKSVYMGLLLYSIGFTLFAFASQGWMMYIFMVPYILGSIAGPAIQGLISTQVPANEQGELQGGLTSLQSVTSIIGPPLMAGLFAYFTQDSTSLYFPGAPLLMGAVLTLISTVLAYRSFKVVLKP</sequence>
<feature type="transmembrane region" description="Helical" evidence="8">
    <location>
        <begin position="165"/>
        <end position="185"/>
    </location>
</feature>
<keyword evidence="6 8" id="KW-1133">Transmembrane helix</keyword>
<feature type="transmembrane region" description="Helical" evidence="8">
    <location>
        <begin position="253"/>
        <end position="272"/>
    </location>
</feature>
<evidence type="ECO:0000313" key="11">
    <source>
        <dbReference type="Proteomes" id="UP000295706"/>
    </source>
</evidence>
<dbReference type="EMBL" id="SMJU01000021">
    <property type="protein sequence ID" value="TDB59141.1"/>
    <property type="molecule type" value="Genomic_DNA"/>
</dbReference>
<evidence type="ECO:0000256" key="2">
    <source>
        <dbReference type="ARBA" id="ARBA00004141"/>
    </source>
</evidence>
<reference evidence="10 11" key="1">
    <citation type="submission" date="2019-02" db="EMBL/GenBank/DDBJ databases">
        <title>Arundinibacter roseus gen. nov., sp. nov., a new member of the family Cytophagaceae.</title>
        <authorList>
            <person name="Szuroczki S."/>
            <person name="Khayer B."/>
            <person name="Sproer C."/>
            <person name="Toumi M."/>
            <person name="Szabo A."/>
            <person name="Felfoldi T."/>
            <person name="Schumann P."/>
            <person name="Toth E."/>
        </authorList>
    </citation>
    <scope>NUCLEOTIDE SEQUENCE [LARGE SCALE GENOMIC DNA]</scope>
    <source>
        <strain evidence="10 11">DMA-k-7a</strain>
    </source>
</reference>
<protein>
    <submittedName>
        <fullName evidence="10">MFS transporter</fullName>
    </submittedName>
</protein>
<feature type="transmembrane region" description="Helical" evidence="8">
    <location>
        <begin position="104"/>
        <end position="125"/>
    </location>
</feature>
<dbReference type="AlphaFoldDB" id="A0A4R4JYQ4"/>
<feature type="transmembrane region" description="Helical" evidence="8">
    <location>
        <begin position="79"/>
        <end position="98"/>
    </location>
</feature>
<proteinExistence type="inferred from homology"/>
<evidence type="ECO:0000256" key="8">
    <source>
        <dbReference type="SAM" id="Phobius"/>
    </source>
</evidence>
<dbReference type="PROSITE" id="PS50850">
    <property type="entry name" value="MFS"/>
    <property type="match status" value="1"/>
</dbReference>
<keyword evidence="7 8" id="KW-0472">Membrane</keyword>
<comment type="function">
    <text evidence="1">Resistance to tetracycline by an active tetracycline efflux. This is an energy-dependent process that decreases the accumulation of the antibiotic in whole cells. This protein functions as a metal-tetracycline/H(+) antiporter.</text>
</comment>
<evidence type="ECO:0000256" key="1">
    <source>
        <dbReference type="ARBA" id="ARBA00003279"/>
    </source>
</evidence>
<comment type="subcellular location">
    <subcellularLocation>
        <location evidence="2">Membrane</location>
        <topology evidence="2">Multi-pass membrane protein</topology>
    </subcellularLocation>
</comment>
<dbReference type="PROSITE" id="PS00216">
    <property type="entry name" value="SUGAR_TRANSPORT_1"/>
    <property type="match status" value="1"/>
</dbReference>
<dbReference type="Pfam" id="PF07690">
    <property type="entry name" value="MFS_1"/>
    <property type="match status" value="1"/>
</dbReference>
<dbReference type="OrthoDB" id="9793283at2"/>
<dbReference type="InterPro" id="IPR036259">
    <property type="entry name" value="MFS_trans_sf"/>
</dbReference>
<keyword evidence="5 8" id="KW-0812">Transmembrane</keyword>
<dbReference type="PANTHER" id="PTHR23504">
    <property type="entry name" value="MAJOR FACILITATOR SUPERFAMILY DOMAIN-CONTAINING PROTEIN 10"/>
    <property type="match status" value="1"/>
</dbReference>
<dbReference type="CDD" id="cd17388">
    <property type="entry name" value="MFS_TetA"/>
    <property type="match status" value="1"/>
</dbReference>
<keyword evidence="4" id="KW-0813">Transport</keyword>
<feature type="domain" description="Major facilitator superfamily (MFS) profile" evidence="9">
    <location>
        <begin position="8"/>
        <end position="396"/>
    </location>
</feature>
<comment type="caution">
    <text evidence="10">The sequence shown here is derived from an EMBL/GenBank/DDBJ whole genome shotgun (WGS) entry which is preliminary data.</text>
</comment>
<name>A0A4R4JYQ4_9BACT</name>
<evidence type="ECO:0000256" key="4">
    <source>
        <dbReference type="ARBA" id="ARBA00022448"/>
    </source>
</evidence>
<evidence type="ECO:0000313" key="10">
    <source>
        <dbReference type="EMBL" id="TDB59141.1"/>
    </source>
</evidence>
<dbReference type="PRINTS" id="PR01035">
    <property type="entry name" value="TCRTETA"/>
</dbReference>
<evidence type="ECO:0000256" key="5">
    <source>
        <dbReference type="ARBA" id="ARBA00022692"/>
    </source>
</evidence>
<dbReference type="InterPro" id="IPR005829">
    <property type="entry name" value="Sugar_transporter_CS"/>
</dbReference>
<accession>A0A4R4JYQ4</accession>
<dbReference type="SUPFAM" id="SSF103473">
    <property type="entry name" value="MFS general substrate transporter"/>
    <property type="match status" value="1"/>
</dbReference>
<feature type="transmembrane region" description="Helical" evidence="8">
    <location>
        <begin position="50"/>
        <end position="67"/>
    </location>
</feature>
<dbReference type="RefSeq" id="WP_132122082.1">
    <property type="nucleotide sequence ID" value="NZ_SMJU01000021.1"/>
</dbReference>
<evidence type="ECO:0000256" key="6">
    <source>
        <dbReference type="ARBA" id="ARBA00022989"/>
    </source>
</evidence>
<feature type="transmembrane region" description="Helical" evidence="8">
    <location>
        <begin position="374"/>
        <end position="396"/>
    </location>
</feature>
<keyword evidence="11" id="KW-1185">Reference proteome</keyword>
<dbReference type="GO" id="GO:0016020">
    <property type="term" value="C:membrane"/>
    <property type="evidence" value="ECO:0007669"/>
    <property type="project" value="UniProtKB-SubCell"/>
</dbReference>
<feature type="transmembrane region" description="Helical" evidence="8">
    <location>
        <begin position="350"/>
        <end position="368"/>
    </location>
</feature>
<comment type="similarity">
    <text evidence="3">Belongs to the major facilitator superfamily. TCR/Tet family.</text>
</comment>
<organism evidence="10 11">
    <name type="scientific">Arundinibacter roseus</name>
    <dbReference type="NCBI Taxonomy" id="2070510"/>
    <lineage>
        <taxon>Bacteria</taxon>
        <taxon>Pseudomonadati</taxon>
        <taxon>Bacteroidota</taxon>
        <taxon>Cytophagia</taxon>
        <taxon>Cytophagales</taxon>
        <taxon>Spirosomataceae</taxon>
        <taxon>Arundinibacter</taxon>
    </lineage>
</organism>